<name>A0A428K5F9_9FLAO</name>
<sequence length="1134" mass="123347">MLRIIVLFVFLVLNSTNIFSQTTDLAISVEAQDLLGNDISQAYIFEEFQYLVTISNIGNSTENAIFSQTINGNASIVSVISQNATNGASLITNFNIDQDNIITGTISNFPAASSIEVLVTVIAPEIIGGIATEASITPNNETTDNNNSNNISIISIDIVDVVIDFTINQEQIQPEEGTPISTWGDTVTYQFTITNNSSIAYPLDEFYAYLSLISPQIFGEALVEVLSVNCIESTNGTACISNFNMPDEPVLVNNATGSLMFSTSNTHIFQPNSAITIEAVYRFLEPECAIQIDNPLEVESGGALVLNHSNMSSNESNPIQTELIEATQCQQTDLCIETIQLSPTIGQTISWGEEMVFETTICNNGPLEVDAQANLRNVSDENVNWEIVSVTCIESSSTLPCNLLSLNIGLQNWVSNIFNIPVGEFYVIETTVRFLEPDCVINSGTIDGIVRSGIAIETNGISDSYFNNNFDYDYFDLSQGNVELCDTSDIEVTKTQVYPEPPEGSGTDNTTAWATPITYEITVSNLSETDITIELKDFINSGAINSASLQSVECVSTTGTAQCFSIDHANINVELDGISDNDGNPDLFWEILPEDGWALPANSSVTFLTEVLWSPKCATPEITAENKVTVYPNENLIEPNTSNNEATVTTYFAPCIDLVVQTFPEFPTVTTNQPFNWVVDVTNSVTSSEAINVLFENTLEAPFTIVGTPICQVTSGNATCINSFTVSDNFISGIIPSMEANSTVRVFIPVEAPSYGGVFINTSEAIPNIINNEELTPETNISISSVRVSAPNVIKSFTPEEIYVGEESVLTFTVTNISSNEEQNNISFTDILPPNILINGDVSWETSNGCTATFTANIGTNSFQVTNLYFPEGVSSCTFSVPVTSNTSGFYTNSSSNFTNQVNIDTSQAHATLNVLEDTSDVDVAVEKTVSQEDVSLGDTITFTISATNLGTTQATNIEIYDLLPNGYSFIDFSTSLGVYNLNTSIWSLPSLLPNQSETLTITAQVVSSNNLLNTALLQSLDQPDRNTENNEDSASVSVDGCLVIPELITPNNDGFNDALVIPCLEDYTNHIKIFNRYGVLVFETSNYLNNWNGTSNQGLLHKKDNKLPVGTYYYILNIEGQSNPIIGWIYLNY</sequence>
<dbReference type="NCBIfam" id="TIGR01451">
    <property type="entry name" value="B_ant_repeat"/>
    <property type="match status" value="1"/>
</dbReference>
<feature type="signal peptide" evidence="1">
    <location>
        <begin position="1"/>
        <end position="20"/>
    </location>
</feature>
<evidence type="ECO:0000313" key="4">
    <source>
        <dbReference type="EMBL" id="RSK41592.1"/>
    </source>
</evidence>
<dbReference type="PANTHER" id="PTHR34819:SF3">
    <property type="entry name" value="CELL SURFACE PROTEIN"/>
    <property type="match status" value="1"/>
</dbReference>
<protein>
    <submittedName>
        <fullName evidence="4">DUF11 domain-containing protein</fullName>
    </submittedName>
</protein>
<evidence type="ECO:0000259" key="2">
    <source>
        <dbReference type="Pfam" id="PF01345"/>
    </source>
</evidence>
<dbReference type="RefSeq" id="WP_125466586.1">
    <property type="nucleotide sequence ID" value="NZ_RWBG01000001.1"/>
</dbReference>
<keyword evidence="1" id="KW-0732">Signal</keyword>
<dbReference type="InterPro" id="IPR013783">
    <property type="entry name" value="Ig-like_fold"/>
</dbReference>
<feature type="chain" id="PRO_5019534533" evidence="1">
    <location>
        <begin position="21"/>
        <end position="1134"/>
    </location>
</feature>
<accession>A0A428K5F9</accession>
<dbReference type="InterPro" id="IPR051172">
    <property type="entry name" value="Chlamydia_OmcB"/>
</dbReference>
<dbReference type="InterPro" id="IPR026341">
    <property type="entry name" value="T9SS_type_B"/>
</dbReference>
<dbReference type="PANTHER" id="PTHR34819">
    <property type="entry name" value="LARGE CYSTEINE-RICH PERIPLASMIC PROTEIN OMCB"/>
    <property type="match status" value="1"/>
</dbReference>
<dbReference type="InterPro" id="IPR057693">
    <property type="entry name" value="DUF7933"/>
</dbReference>
<dbReference type="Proteomes" id="UP000270620">
    <property type="component" value="Unassembled WGS sequence"/>
</dbReference>
<feature type="domain" description="DUF7933" evidence="3">
    <location>
        <begin position="791"/>
        <end position="915"/>
    </location>
</feature>
<organism evidence="4 5">
    <name type="scientific">Mangrovimonas spongiae</name>
    <dbReference type="NCBI Taxonomy" id="2494697"/>
    <lineage>
        <taxon>Bacteria</taxon>
        <taxon>Pseudomonadati</taxon>
        <taxon>Bacteroidota</taxon>
        <taxon>Flavobacteriia</taxon>
        <taxon>Flavobacteriales</taxon>
        <taxon>Flavobacteriaceae</taxon>
        <taxon>Mangrovimonas</taxon>
    </lineage>
</organism>
<feature type="domain" description="DUF11" evidence="2">
    <location>
        <begin position="923"/>
        <end position="1037"/>
    </location>
</feature>
<dbReference type="OrthoDB" id="1236981at2"/>
<evidence type="ECO:0000256" key="1">
    <source>
        <dbReference type="SAM" id="SignalP"/>
    </source>
</evidence>
<evidence type="ECO:0000313" key="5">
    <source>
        <dbReference type="Proteomes" id="UP000270620"/>
    </source>
</evidence>
<evidence type="ECO:0000259" key="3">
    <source>
        <dbReference type="Pfam" id="PF25564"/>
    </source>
</evidence>
<dbReference type="InterPro" id="IPR001434">
    <property type="entry name" value="OmcB-like_DUF11"/>
</dbReference>
<dbReference type="Pfam" id="PF25564">
    <property type="entry name" value="DUF7933"/>
    <property type="match status" value="1"/>
</dbReference>
<proteinExistence type="predicted"/>
<dbReference type="Pfam" id="PF01345">
    <property type="entry name" value="DUF11"/>
    <property type="match status" value="1"/>
</dbReference>
<reference evidence="4 5" key="1">
    <citation type="submission" date="2018-12" db="EMBL/GenBank/DDBJ databases">
        <title>Mangrovimonas spongiae sp. nov., a novel member of the genus Mangrovimonas isolated from marine sponge.</title>
        <authorList>
            <person name="Zhuang L."/>
            <person name="Luo L."/>
        </authorList>
    </citation>
    <scope>NUCLEOTIDE SEQUENCE [LARGE SCALE GENOMIC DNA]</scope>
    <source>
        <strain evidence="4 5">HN-E26</strain>
    </source>
</reference>
<comment type="caution">
    <text evidence="4">The sequence shown here is derived from an EMBL/GenBank/DDBJ whole genome shotgun (WGS) entry which is preliminary data.</text>
</comment>
<keyword evidence="5" id="KW-1185">Reference proteome</keyword>
<dbReference type="InterPro" id="IPR047589">
    <property type="entry name" value="DUF11_rpt"/>
</dbReference>
<dbReference type="NCBIfam" id="TIGR04131">
    <property type="entry name" value="Bac_Flav_CTERM"/>
    <property type="match status" value="1"/>
</dbReference>
<dbReference type="Pfam" id="PF13585">
    <property type="entry name" value="CHU_C"/>
    <property type="match status" value="1"/>
</dbReference>
<dbReference type="EMBL" id="RWBG01000001">
    <property type="protein sequence ID" value="RSK41592.1"/>
    <property type="molecule type" value="Genomic_DNA"/>
</dbReference>
<dbReference type="Gene3D" id="2.60.40.10">
    <property type="entry name" value="Immunoglobulins"/>
    <property type="match status" value="1"/>
</dbReference>
<dbReference type="AlphaFoldDB" id="A0A428K5F9"/>
<gene>
    <name evidence="4" type="ORF">EJA19_01580</name>
</gene>